<dbReference type="GO" id="GO:0012505">
    <property type="term" value="C:endomembrane system"/>
    <property type="evidence" value="ECO:0007669"/>
    <property type="project" value="UniProtKB-SubCell"/>
</dbReference>
<sequence>MSKRQRILNRAINSGFFRYALQRGASLLADYKSIDQLYGDVHYHLTNRNGQLRKATEEIKLFAEMVVAYAKGKYTGIPWSSITMITAGLVYFISPIDAIPDFIPVAGLVDDISVILWIYNSLKHEIDKFKDWKLHEEQTILDREEPDKNPIE</sequence>
<dbReference type="Pfam" id="PF06803">
    <property type="entry name" value="DUF1232"/>
    <property type="match status" value="1"/>
</dbReference>
<gene>
    <name evidence="7" type="ORF">PEDI_06050</name>
</gene>
<feature type="domain" description="DUF1232" evidence="6">
    <location>
        <begin position="82"/>
        <end position="117"/>
    </location>
</feature>
<evidence type="ECO:0000259" key="6">
    <source>
        <dbReference type="Pfam" id="PF06803"/>
    </source>
</evidence>
<keyword evidence="4 5" id="KW-0472">Membrane</keyword>
<comment type="subcellular location">
    <subcellularLocation>
        <location evidence="1">Endomembrane system</location>
        <topology evidence="1">Multi-pass membrane protein</topology>
    </subcellularLocation>
</comment>
<evidence type="ECO:0000256" key="3">
    <source>
        <dbReference type="ARBA" id="ARBA00022989"/>
    </source>
</evidence>
<dbReference type="AlphaFoldDB" id="A0AAN4VUP0"/>
<keyword evidence="3 5" id="KW-1133">Transmembrane helix</keyword>
<evidence type="ECO:0000256" key="2">
    <source>
        <dbReference type="ARBA" id="ARBA00022692"/>
    </source>
</evidence>
<evidence type="ECO:0000313" key="8">
    <source>
        <dbReference type="Proteomes" id="UP001310022"/>
    </source>
</evidence>
<keyword evidence="8" id="KW-1185">Reference proteome</keyword>
<accession>A0AAN4VUP0</accession>
<evidence type="ECO:0000256" key="4">
    <source>
        <dbReference type="ARBA" id="ARBA00023136"/>
    </source>
</evidence>
<protein>
    <recommendedName>
        <fullName evidence="6">DUF1232 domain-containing protein</fullName>
    </recommendedName>
</protein>
<feature type="transmembrane region" description="Helical" evidence="5">
    <location>
        <begin position="77"/>
        <end position="96"/>
    </location>
</feature>
<evidence type="ECO:0000256" key="1">
    <source>
        <dbReference type="ARBA" id="ARBA00004127"/>
    </source>
</evidence>
<proteinExistence type="predicted"/>
<comment type="caution">
    <text evidence="7">The sequence shown here is derived from an EMBL/GenBank/DDBJ whole genome shotgun (WGS) entry which is preliminary data.</text>
</comment>
<dbReference type="EMBL" id="BQKE01000001">
    <property type="protein sequence ID" value="GJM60053.1"/>
    <property type="molecule type" value="Genomic_DNA"/>
</dbReference>
<organism evidence="7 8">
    <name type="scientific">Persicobacter diffluens</name>
    <dbReference type="NCBI Taxonomy" id="981"/>
    <lineage>
        <taxon>Bacteria</taxon>
        <taxon>Pseudomonadati</taxon>
        <taxon>Bacteroidota</taxon>
        <taxon>Cytophagia</taxon>
        <taxon>Cytophagales</taxon>
        <taxon>Persicobacteraceae</taxon>
        <taxon>Persicobacter</taxon>
    </lineage>
</organism>
<dbReference type="Proteomes" id="UP001310022">
    <property type="component" value="Unassembled WGS sequence"/>
</dbReference>
<reference evidence="7 8" key="1">
    <citation type="submission" date="2021-12" db="EMBL/GenBank/DDBJ databases">
        <title>Genome sequencing of bacteria with rrn-lacking chromosome and rrn-plasmid.</title>
        <authorList>
            <person name="Anda M."/>
            <person name="Iwasaki W."/>
        </authorList>
    </citation>
    <scope>NUCLEOTIDE SEQUENCE [LARGE SCALE GENOMIC DNA]</scope>
    <source>
        <strain evidence="7 8">NBRC 15940</strain>
    </source>
</reference>
<evidence type="ECO:0000256" key="5">
    <source>
        <dbReference type="SAM" id="Phobius"/>
    </source>
</evidence>
<evidence type="ECO:0000313" key="7">
    <source>
        <dbReference type="EMBL" id="GJM60053.1"/>
    </source>
</evidence>
<dbReference type="RefSeq" id="WP_060685477.1">
    <property type="nucleotide sequence ID" value="NZ_BQKE01000001.1"/>
</dbReference>
<dbReference type="InterPro" id="IPR010652">
    <property type="entry name" value="DUF1232"/>
</dbReference>
<name>A0AAN4VUP0_9BACT</name>
<keyword evidence="2 5" id="KW-0812">Transmembrane</keyword>